<feature type="region of interest" description="Disordered" evidence="1">
    <location>
        <begin position="34"/>
        <end position="68"/>
    </location>
</feature>
<keyword evidence="3" id="KW-1185">Reference proteome</keyword>
<dbReference type="EMBL" id="OV725081">
    <property type="protein sequence ID" value="CAH1401362.1"/>
    <property type="molecule type" value="Genomic_DNA"/>
</dbReference>
<evidence type="ECO:0000256" key="1">
    <source>
        <dbReference type="SAM" id="MobiDB-lite"/>
    </source>
</evidence>
<proteinExistence type="predicted"/>
<evidence type="ECO:0000313" key="3">
    <source>
        <dbReference type="Proteomes" id="UP001152798"/>
    </source>
</evidence>
<dbReference type="AlphaFoldDB" id="A0A9P0HGF4"/>
<protein>
    <submittedName>
        <fullName evidence="2">Uncharacterized protein</fullName>
    </submittedName>
</protein>
<organism evidence="2 3">
    <name type="scientific">Nezara viridula</name>
    <name type="common">Southern green stink bug</name>
    <name type="synonym">Cimex viridulus</name>
    <dbReference type="NCBI Taxonomy" id="85310"/>
    <lineage>
        <taxon>Eukaryota</taxon>
        <taxon>Metazoa</taxon>
        <taxon>Ecdysozoa</taxon>
        <taxon>Arthropoda</taxon>
        <taxon>Hexapoda</taxon>
        <taxon>Insecta</taxon>
        <taxon>Pterygota</taxon>
        <taxon>Neoptera</taxon>
        <taxon>Paraneoptera</taxon>
        <taxon>Hemiptera</taxon>
        <taxon>Heteroptera</taxon>
        <taxon>Panheteroptera</taxon>
        <taxon>Pentatomomorpha</taxon>
        <taxon>Pentatomoidea</taxon>
        <taxon>Pentatomidae</taxon>
        <taxon>Pentatominae</taxon>
        <taxon>Nezara</taxon>
    </lineage>
</organism>
<feature type="compositionally biased region" description="Basic residues" evidence="1">
    <location>
        <begin position="36"/>
        <end position="50"/>
    </location>
</feature>
<sequence>MAGQNREVEGSREFDKQGRYKGVEGECANCEGVWKKKERGRKKKKRKSKKRREEEKRQIESPGGTRRALRNLVPPVLAILSAPRSRKTTSFPPGIVSWSGVFRPGPKLSSWGGDANVAPGKRKTNEEIVCYEWRAKSLT</sequence>
<evidence type="ECO:0000313" key="2">
    <source>
        <dbReference type="EMBL" id="CAH1401362.1"/>
    </source>
</evidence>
<dbReference type="Proteomes" id="UP001152798">
    <property type="component" value="Chromosome 5"/>
</dbReference>
<accession>A0A9P0HGF4</accession>
<name>A0A9P0HGF4_NEZVI</name>
<reference evidence="2" key="1">
    <citation type="submission" date="2022-01" db="EMBL/GenBank/DDBJ databases">
        <authorList>
            <person name="King R."/>
        </authorList>
    </citation>
    <scope>NUCLEOTIDE SEQUENCE</scope>
</reference>
<gene>
    <name evidence="2" type="ORF">NEZAVI_LOCUS10397</name>
</gene>